<accession>A0A1Y1WHI3</accession>
<name>A0A1Y1WHI3_9FUNG</name>
<reference evidence="2 3" key="2">
    <citation type="submission" date="2016-08" db="EMBL/GenBank/DDBJ databases">
        <title>Pervasive Adenine N6-methylation of Active Genes in Fungi.</title>
        <authorList>
            <consortium name="DOE Joint Genome Institute"/>
            <person name="Mondo S.J."/>
            <person name="Dannebaum R.O."/>
            <person name="Kuo R.C."/>
            <person name="Labutti K."/>
            <person name="Haridas S."/>
            <person name="Kuo A."/>
            <person name="Salamov A."/>
            <person name="Ahrendt S.R."/>
            <person name="Lipzen A."/>
            <person name="Sullivan W."/>
            <person name="Andreopoulos W.B."/>
            <person name="Clum A."/>
            <person name="Lindquist E."/>
            <person name="Daum C."/>
            <person name="Ramamoorthy G.K."/>
            <person name="Gryganskyi A."/>
            <person name="Culley D."/>
            <person name="Magnuson J.K."/>
            <person name="James T.Y."/>
            <person name="O'Malley M.A."/>
            <person name="Stajich J.E."/>
            <person name="Spatafora J.W."/>
            <person name="Visel A."/>
            <person name="Grigoriev I.V."/>
        </authorList>
    </citation>
    <scope>NUCLEOTIDE SEQUENCE [LARGE SCALE GENOMIC DNA]</scope>
    <source>
        <strain evidence="2 3">S4</strain>
    </source>
</reference>
<feature type="coiled-coil region" evidence="1">
    <location>
        <begin position="9"/>
        <end position="113"/>
    </location>
</feature>
<comment type="caution">
    <text evidence="2">The sequence shown here is derived from an EMBL/GenBank/DDBJ whole genome shotgun (WGS) entry which is preliminary data.</text>
</comment>
<gene>
    <name evidence="2" type="ORF">BCR32DRAFT_100993</name>
</gene>
<keyword evidence="1" id="KW-0175">Coiled coil</keyword>
<dbReference type="STRING" id="1754192.A0A1Y1WHI3"/>
<reference evidence="2 3" key="1">
    <citation type="submission" date="2016-08" db="EMBL/GenBank/DDBJ databases">
        <title>A Parts List for Fungal Cellulosomes Revealed by Comparative Genomics.</title>
        <authorList>
            <consortium name="DOE Joint Genome Institute"/>
            <person name="Haitjema C.H."/>
            <person name="Gilmore S.P."/>
            <person name="Henske J.K."/>
            <person name="Solomon K.V."/>
            <person name="De Groot R."/>
            <person name="Kuo A."/>
            <person name="Mondo S.J."/>
            <person name="Salamov A.A."/>
            <person name="Labutti K."/>
            <person name="Zhao Z."/>
            <person name="Chiniquy J."/>
            <person name="Barry K."/>
            <person name="Brewer H.M."/>
            <person name="Purvine S.O."/>
            <person name="Wright A.T."/>
            <person name="Boxma B."/>
            <person name="Van Alen T."/>
            <person name="Hackstein J.H."/>
            <person name="Baker S.E."/>
            <person name="Grigoriev I.V."/>
            <person name="O'Malley M.A."/>
        </authorList>
    </citation>
    <scope>NUCLEOTIDE SEQUENCE [LARGE SCALE GENOMIC DNA]</scope>
    <source>
        <strain evidence="2 3">S4</strain>
    </source>
</reference>
<organism evidence="2 3">
    <name type="scientific">Anaeromyces robustus</name>
    <dbReference type="NCBI Taxonomy" id="1754192"/>
    <lineage>
        <taxon>Eukaryota</taxon>
        <taxon>Fungi</taxon>
        <taxon>Fungi incertae sedis</taxon>
        <taxon>Chytridiomycota</taxon>
        <taxon>Chytridiomycota incertae sedis</taxon>
        <taxon>Neocallimastigomycetes</taxon>
        <taxon>Neocallimastigales</taxon>
        <taxon>Neocallimastigaceae</taxon>
        <taxon>Anaeromyces</taxon>
    </lineage>
</organism>
<evidence type="ECO:0000313" key="3">
    <source>
        <dbReference type="Proteomes" id="UP000193944"/>
    </source>
</evidence>
<proteinExistence type="predicted"/>
<dbReference type="AlphaFoldDB" id="A0A1Y1WHI3"/>
<dbReference type="EMBL" id="MCFG01000393">
    <property type="protein sequence ID" value="ORX72584.1"/>
    <property type="molecule type" value="Genomic_DNA"/>
</dbReference>
<protein>
    <submittedName>
        <fullName evidence="2">Uncharacterized protein</fullName>
    </submittedName>
</protein>
<keyword evidence="3" id="KW-1185">Reference proteome</keyword>
<evidence type="ECO:0000256" key="1">
    <source>
        <dbReference type="SAM" id="Coils"/>
    </source>
</evidence>
<sequence>MERNIYINHSKLKEKEKEINNRLTELIEENKKINNFLEDNSNCIEEYKLTIIQKENLLNASIKENDLLKSHIEELAKENYNVLDDIKKLTRTIKENNNEINILKKKISEYKKLDIKQKNELNDIKDSQNKKV</sequence>
<dbReference type="Proteomes" id="UP000193944">
    <property type="component" value="Unassembled WGS sequence"/>
</dbReference>
<evidence type="ECO:0000313" key="2">
    <source>
        <dbReference type="EMBL" id="ORX72584.1"/>
    </source>
</evidence>